<sequence>MKALLSILLIVVFTGCESIGPDETKATVLTYYDSVSGCSGGYQIQTESGDRYDTYVIPKAYTKKLPIDVWIRFERVVQTGGCIGFTQRINIKTIRKR</sequence>
<dbReference type="Proteomes" id="UP000700732">
    <property type="component" value="Unassembled WGS sequence"/>
</dbReference>
<dbReference type="PROSITE" id="PS51257">
    <property type="entry name" value="PROKAR_LIPOPROTEIN"/>
    <property type="match status" value="1"/>
</dbReference>
<proteinExistence type="predicted"/>
<evidence type="ECO:0000313" key="2">
    <source>
        <dbReference type="Proteomes" id="UP000700732"/>
    </source>
</evidence>
<keyword evidence="2" id="KW-1185">Reference proteome</keyword>
<reference evidence="1 2" key="1">
    <citation type="submission" date="2019-06" db="EMBL/GenBank/DDBJ databases">
        <title>Spirosoma utsteinense sp. nov. isolated from Antarctic ice-free soils.</title>
        <authorList>
            <person name="Tahon G."/>
        </authorList>
    </citation>
    <scope>NUCLEOTIDE SEQUENCE [LARGE SCALE GENOMIC DNA]</scope>
    <source>
        <strain evidence="1 2">LMG 31447</strain>
    </source>
</reference>
<organism evidence="1 2">
    <name type="scientific">Spirosoma utsteinense</name>
    <dbReference type="NCBI Taxonomy" id="2585773"/>
    <lineage>
        <taxon>Bacteria</taxon>
        <taxon>Pseudomonadati</taxon>
        <taxon>Bacteroidota</taxon>
        <taxon>Cytophagia</taxon>
        <taxon>Cytophagales</taxon>
        <taxon>Cytophagaceae</taxon>
        <taxon>Spirosoma</taxon>
    </lineage>
</organism>
<comment type="caution">
    <text evidence="1">The sequence shown here is derived from an EMBL/GenBank/DDBJ whole genome shotgun (WGS) entry which is preliminary data.</text>
</comment>
<dbReference type="EMBL" id="VFIA01000054">
    <property type="protein sequence ID" value="MBC3794678.1"/>
    <property type="molecule type" value="Genomic_DNA"/>
</dbReference>
<evidence type="ECO:0000313" key="1">
    <source>
        <dbReference type="EMBL" id="MBC3794678.1"/>
    </source>
</evidence>
<accession>A0ABR6WDW0</accession>
<protein>
    <recommendedName>
        <fullName evidence="3">Lipoprotein</fullName>
    </recommendedName>
</protein>
<evidence type="ECO:0008006" key="3">
    <source>
        <dbReference type="Google" id="ProtNLM"/>
    </source>
</evidence>
<gene>
    <name evidence="1" type="ORF">FH603_5210</name>
</gene>
<name>A0ABR6WDW0_9BACT</name>
<dbReference type="RefSeq" id="WP_186741411.1">
    <property type="nucleotide sequence ID" value="NZ_VFIA01000054.1"/>
</dbReference>